<name>A0A4S2D4Q4_9MICO</name>
<dbReference type="GO" id="GO:0009231">
    <property type="term" value="P:riboflavin biosynthetic process"/>
    <property type="evidence" value="ECO:0007669"/>
    <property type="project" value="TreeGrafter"/>
</dbReference>
<comment type="cofactor">
    <cofactor evidence="1">
        <name>Zn(2+)</name>
        <dbReference type="ChEBI" id="CHEBI:29105"/>
    </cofactor>
</comment>
<organism evidence="6 7">
    <name type="scientific">Microbacterium laevaniformans</name>
    <dbReference type="NCBI Taxonomy" id="36807"/>
    <lineage>
        <taxon>Bacteria</taxon>
        <taxon>Bacillati</taxon>
        <taxon>Actinomycetota</taxon>
        <taxon>Actinomycetes</taxon>
        <taxon>Micrococcales</taxon>
        <taxon>Microbacteriaceae</taxon>
        <taxon>Microbacterium</taxon>
    </lineage>
</organism>
<dbReference type="EMBL" id="SRYO01000007">
    <property type="protein sequence ID" value="TGY35553.1"/>
    <property type="molecule type" value="Genomic_DNA"/>
</dbReference>
<keyword evidence="4" id="KW-0862">Zinc</keyword>
<evidence type="ECO:0000313" key="6">
    <source>
        <dbReference type="EMBL" id="TGY35553.1"/>
    </source>
</evidence>
<dbReference type="OrthoDB" id="9801445at2"/>
<dbReference type="PANTHER" id="PTHR35005">
    <property type="entry name" value="3-DEHYDRO-SCYLLO-INOSOSE HYDROLASE"/>
    <property type="match status" value="1"/>
</dbReference>
<dbReference type="Pfam" id="PF02633">
    <property type="entry name" value="Creatininase"/>
    <property type="match status" value="1"/>
</dbReference>
<dbReference type="Gene3D" id="3.40.50.10310">
    <property type="entry name" value="Creatininase"/>
    <property type="match status" value="1"/>
</dbReference>
<evidence type="ECO:0000256" key="4">
    <source>
        <dbReference type="ARBA" id="ARBA00022833"/>
    </source>
</evidence>
<dbReference type="PANTHER" id="PTHR35005:SF1">
    <property type="entry name" value="2-AMINO-5-FORMYLAMINO-6-RIBOSYLAMINOPYRIMIDIN-4(3H)-ONE 5'-MONOPHOSPHATE DEFORMYLASE"/>
    <property type="match status" value="1"/>
</dbReference>
<comment type="caution">
    <text evidence="6">The sequence shown here is derived from an EMBL/GenBank/DDBJ whole genome shotgun (WGS) entry which is preliminary data.</text>
</comment>
<proteinExistence type="inferred from homology"/>
<evidence type="ECO:0000256" key="1">
    <source>
        <dbReference type="ARBA" id="ARBA00001947"/>
    </source>
</evidence>
<dbReference type="GO" id="GO:0046872">
    <property type="term" value="F:metal ion binding"/>
    <property type="evidence" value="ECO:0007669"/>
    <property type="project" value="UniProtKB-KW"/>
</dbReference>
<dbReference type="AlphaFoldDB" id="A0A4S2D4Q4"/>
<dbReference type="InterPro" id="IPR024087">
    <property type="entry name" value="Creatininase-like_sf"/>
</dbReference>
<keyword evidence="3" id="KW-0378">Hydrolase</keyword>
<sequence>MSSPTWVDVAALAAAGGIAVQPIGATEQHGPHLPLSTDAVIATALADTARDVLAARAASGIAGVPPLWMLPPLAYGTSPEHASFAGTVSLSSTTLRAICLDVARSVAAAGVRTLVFVNAHGGNPELLHVVAREIRDQTGVLVVVVHGPALPLPPELTGAVPRPDVDVHAGFYETSVLLAVDPASVRLQLAAPDGVPRTDELAAGALTPLVGPFAAISLPWRTEDVSASGTIGDPTGANAEWGRAALRAQADALADVLREIGRLRSEFS</sequence>
<keyword evidence="2" id="KW-0479">Metal-binding</keyword>
<dbReference type="InterPro" id="IPR003785">
    <property type="entry name" value="Creatininase/forma_Hydrolase"/>
</dbReference>
<reference evidence="6 7" key="1">
    <citation type="submission" date="2019-04" db="EMBL/GenBank/DDBJ databases">
        <title>Microbes associate with the intestines of laboratory mice.</title>
        <authorList>
            <person name="Navarre W."/>
            <person name="Wong E."/>
            <person name="Huang K."/>
            <person name="Tropini C."/>
            <person name="Ng K."/>
            <person name="Yu B."/>
        </authorList>
    </citation>
    <scope>NUCLEOTIDE SEQUENCE [LARGE SCALE GENOMIC DNA]</scope>
    <source>
        <strain evidence="6 7">NM46_B2-13</strain>
    </source>
</reference>
<evidence type="ECO:0000313" key="7">
    <source>
        <dbReference type="Proteomes" id="UP000309893"/>
    </source>
</evidence>
<dbReference type="Proteomes" id="UP000309893">
    <property type="component" value="Unassembled WGS sequence"/>
</dbReference>
<evidence type="ECO:0000256" key="5">
    <source>
        <dbReference type="ARBA" id="ARBA00024029"/>
    </source>
</evidence>
<protein>
    <submittedName>
        <fullName evidence="6">Creatininase family protein</fullName>
    </submittedName>
</protein>
<evidence type="ECO:0000256" key="3">
    <source>
        <dbReference type="ARBA" id="ARBA00022801"/>
    </source>
</evidence>
<evidence type="ECO:0000256" key="2">
    <source>
        <dbReference type="ARBA" id="ARBA00022723"/>
    </source>
</evidence>
<dbReference type="RefSeq" id="WP_135949673.1">
    <property type="nucleotide sequence ID" value="NZ_SRYO01000007.1"/>
</dbReference>
<accession>A0A4S2D4Q4</accession>
<dbReference type="GO" id="GO:0016811">
    <property type="term" value="F:hydrolase activity, acting on carbon-nitrogen (but not peptide) bonds, in linear amides"/>
    <property type="evidence" value="ECO:0007669"/>
    <property type="project" value="TreeGrafter"/>
</dbReference>
<dbReference type="SUPFAM" id="SSF102215">
    <property type="entry name" value="Creatininase"/>
    <property type="match status" value="1"/>
</dbReference>
<comment type="similarity">
    <text evidence="5">Belongs to the creatininase superfamily.</text>
</comment>
<gene>
    <name evidence="6" type="ORF">E5344_11125</name>
</gene>